<evidence type="ECO:0000313" key="3">
    <source>
        <dbReference type="Proteomes" id="UP000244956"/>
    </source>
</evidence>
<dbReference type="OrthoDB" id="9808176at2"/>
<feature type="domain" description="HEPN" evidence="1">
    <location>
        <begin position="9"/>
        <end position="123"/>
    </location>
</feature>
<keyword evidence="2" id="KW-0238">DNA-binding</keyword>
<name>A0A2U2B3U3_9BACT</name>
<dbReference type="RefSeq" id="WP_109266071.1">
    <property type="nucleotide sequence ID" value="NZ_QEWP01000026.1"/>
</dbReference>
<dbReference type="AlphaFoldDB" id="A0A2U2B3U3"/>
<proteinExistence type="predicted"/>
<gene>
    <name evidence="2" type="ORF">DDZ16_19040</name>
</gene>
<keyword evidence="3" id="KW-1185">Reference proteome</keyword>
<accession>A0A2U2B3U3</accession>
<dbReference type="SUPFAM" id="SSF81593">
    <property type="entry name" value="Nucleotidyltransferase substrate binding subunit/domain"/>
    <property type="match status" value="1"/>
</dbReference>
<dbReference type="Pfam" id="PF05168">
    <property type="entry name" value="HEPN"/>
    <property type="match status" value="1"/>
</dbReference>
<evidence type="ECO:0000259" key="1">
    <source>
        <dbReference type="Pfam" id="PF05168"/>
    </source>
</evidence>
<dbReference type="GO" id="GO:0003677">
    <property type="term" value="F:DNA binding"/>
    <property type="evidence" value="ECO:0007669"/>
    <property type="project" value="UniProtKB-KW"/>
</dbReference>
<dbReference type="Gene3D" id="1.20.120.330">
    <property type="entry name" value="Nucleotidyltransferases domain 2"/>
    <property type="match status" value="1"/>
</dbReference>
<sequence length="126" mass="14985">MINSEKQIEYWKAGAIDDFLSAEILIDRQHYLHGQFFCHLVIEKIIKAHIVKSTKEFAPRSHNLFYLSDKANLQYSEDEEIFLGILRQYQLQGRYPDYNPVIPDKNKIEDYLLKPKNLLECLNRKL</sequence>
<comment type="caution">
    <text evidence="2">The sequence shown here is derived from an EMBL/GenBank/DDBJ whole genome shotgun (WGS) entry which is preliminary data.</text>
</comment>
<organism evidence="2 3">
    <name type="scientific">Marinilabilia rubra</name>
    <dbReference type="NCBI Taxonomy" id="2162893"/>
    <lineage>
        <taxon>Bacteria</taxon>
        <taxon>Pseudomonadati</taxon>
        <taxon>Bacteroidota</taxon>
        <taxon>Bacteroidia</taxon>
        <taxon>Marinilabiliales</taxon>
        <taxon>Marinilabiliaceae</taxon>
        <taxon>Marinilabilia</taxon>
    </lineage>
</organism>
<dbReference type="InterPro" id="IPR007842">
    <property type="entry name" value="HEPN_dom"/>
</dbReference>
<dbReference type="EMBL" id="QEWP01000026">
    <property type="protein sequence ID" value="PWD97733.1"/>
    <property type="molecule type" value="Genomic_DNA"/>
</dbReference>
<reference evidence="2 3" key="1">
    <citation type="submission" date="2018-05" db="EMBL/GenBank/DDBJ databases">
        <title>Marinilabilia rubrum sp. nov., isolated from saltern sediment.</title>
        <authorList>
            <person name="Zhang R."/>
        </authorList>
    </citation>
    <scope>NUCLEOTIDE SEQUENCE [LARGE SCALE GENOMIC DNA]</scope>
    <source>
        <strain evidence="2 3">WTE16</strain>
    </source>
</reference>
<dbReference type="Proteomes" id="UP000244956">
    <property type="component" value="Unassembled WGS sequence"/>
</dbReference>
<protein>
    <submittedName>
        <fullName evidence="2">DNA-binding protein</fullName>
    </submittedName>
</protein>
<evidence type="ECO:0000313" key="2">
    <source>
        <dbReference type="EMBL" id="PWD97733.1"/>
    </source>
</evidence>